<dbReference type="FunCoup" id="G8JXV2">
    <property type="interactions" value="437"/>
</dbReference>
<dbReference type="PANTHER" id="PTHR43995">
    <property type="entry name" value="PRE-MRNA-PROCESSING FACTOR 19"/>
    <property type="match status" value="1"/>
</dbReference>
<keyword evidence="10 14" id="KW-0833">Ubl conjugation pathway</keyword>
<evidence type="ECO:0000313" key="17">
    <source>
        <dbReference type="Proteomes" id="UP000006790"/>
    </source>
</evidence>
<dbReference type="KEGG" id="erc:Ecym_8406"/>
<evidence type="ECO:0000256" key="11">
    <source>
        <dbReference type="ARBA" id="ARBA00023187"/>
    </source>
</evidence>
<gene>
    <name evidence="16" type="ordered locus">Ecym_8406</name>
</gene>
<keyword evidence="5 14" id="KW-0507">mRNA processing</keyword>
<keyword evidence="9 14" id="KW-0227">DNA damage</keyword>
<accession>G8JXV2</accession>
<dbReference type="Gene3D" id="3.30.40.10">
    <property type="entry name" value="Zinc/RING finger domain, C3HC4 (zinc finger)"/>
    <property type="match status" value="1"/>
</dbReference>
<keyword evidence="11 14" id="KW-0508">mRNA splicing</keyword>
<evidence type="ECO:0000256" key="7">
    <source>
        <dbReference type="ARBA" id="ARBA00022728"/>
    </source>
</evidence>
<evidence type="ECO:0000256" key="10">
    <source>
        <dbReference type="ARBA" id="ARBA00022786"/>
    </source>
</evidence>
<evidence type="ECO:0000256" key="14">
    <source>
        <dbReference type="RuleBase" id="RU367101"/>
    </source>
</evidence>
<keyword evidence="12 14" id="KW-0234">DNA repair</keyword>
<dbReference type="CDD" id="cd16656">
    <property type="entry name" value="RING-Ubox_PRP19"/>
    <property type="match status" value="1"/>
</dbReference>
<keyword evidence="4" id="KW-0853">WD repeat</keyword>
<dbReference type="UniPathway" id="UPA00143"/>
<dbReference type="Proteomes" id="UP000006790">
    <property type="component" value="Chromosome 8"/>
</dbReference>
<dbReference type="SUPFAM" id="SSF57850">
    <property type="entry name" value="RING/U-box"/>
    <property type="match status" value="1"/>
</dbReference>
<evidence type="ECO:0000256" key="13">
    <source>
        <dbReference type="ARBA" id="ARBA00023242"/>
    </source>
</evidence>
<comment type="pathway">
    <text evidence="2 14">Protein modification; protein ubiquitination.</text>
</comment>
<comment type="function">
    <text evidence="14">Ubiquitin-protein ligase which is mainly involved pre-mRNA splicing and DNA repair. Required for pre-mRNA splicing as component of the spliceosome.</text>
</comment>
<evidence type="ECO:0000256" key="12">
    <source>
        <dbReference type="ARBA" id="ARBA00023204"/>
    </source>
</evidence>
<evidence type="ECO:0000256" key="2">
    <source>
        <dbReference type="ARBA" id="ARBA00004906"/>
    </source>
</evidence>
<keyword evidence="6 14" id="KW-0808">Transferase</keyword>
<dbReference type="EMBL" id="CP002504">
    <property type="protein sequence ID" value="AET41676.1"/>
    <property type="molecule type" value="Genomic_DNA"/>
</dbReference>
<comment type="subcellular location">
    <subcellularLocation>
        <location evidence="1 14">Nucleus</location>
    </subcellularLocation>
</comment>
<dbReference type="GO" id="GO:0006281">
    <property type="term" value="P:DNA repair"/>
    <property type="evidence" value="ECO:0007669"/>
    <property type="project" value="UniProtKB-KW"/>
</dbReference>
<protein>
    <recommendedName>
        <fullName evidence="14">Pre-mRNA-processing factor 19</fullName>
        <ecNumber evidence="14">2.3.2.27</ecNumber>
    </recommendedName>
</protein>
<dbReference type="STRING" id="931890.G8JXV2"/>
<dbReference type="EC" id="2.3.2.27" evidence="14"/>
<evidence type="ECO:0000256" key="5">
    <source>
        <dbReference type="ARBA" id="ARBA00022664"/>
    </source>
</evidence>
<name>G8JXV2_ERECY</name>
<comment type="subunit">
    <text evidence="14">Homotetramer.</text>
</comment>
<dbReference type="PANTHER" id="PTHR43995:SF1">
    <property type="entry name" value="PRE-MRNA-PROCESSING FACTOR 19"/>
    <property type="match status" value="1"/>
</dbReference>
<dbReference type="eggNOG" id="KOG0289">
    <property type="taxonomic scope" value="Eukaryota"/>
</dbReference>
<dbReference type="HOGENOM" id="CLU_023894_0_0_1"/>
<organism evidence="16 17">
    <name type="scientific">Eremothecium cymbalariae (strain CBS 270.75 / DBVPG 7215 / KCTC 17166 / NRRL Y-17582)</name>
    <name type="common">Yeast</name>
    <dbReference type="NCBI Taxonomy" id="931890"/>
    <lineage>
        <taxon>Eukaryota</taxon>
        <taxon>Fungi</taxon>
        <taxon>Dikarya</taxon>
        <taxon>Ascomycota</taxon>
        <taxon>Saccharomycotina</taxon>
        <taxon>Saccharomycetes</taxon>
        <taxon>Saccharomycetales</taxon>
        <taxon>Saccharomycetaceae</taxon>
        <taxon>Eremothecium</taxon>
    </lineage>
</organism>
<keyword evidence="17" id="KW-1185">Reference proteome</keyword>
<dbReference type="InterPro" id="IPR013915">
    <property type="entry name" value="Prp19_cc"/>
</dbReference>
<dbReference type="InterPro" id="IPR038959">
    <property type="entry name" value="Prp19"/>
</dbReference>
<dbReference type="GO" id="GO:0000398">
    <property type="term" value="P:mRNA splicing, via spliceosome"/>
    <property type="evidence" value="ECO:0007669"/>
    <property type="project" value="InterPro"/>
</dbReference>
<evidence type="ECO:0000256" key="9">
    <source>
        <dbReference type="ARBA" id="ARBA00022763"/>
    </source>
</evidence>
<dbReference type="RefSeq" id="XP_003648493.1">
    <property type="nucleotide sequence ID" value="XM_003648445.1"/>
</dbReference>
<evidence type="ECO:0000256" key="1">
    <source>
        <dbReference type="ARBA" id="ARBA00004123"/>
    </source>
</evidence>
<dbReference type="SMART" id="SM00504">
    <property type="entry name" value="Ubox"/>
    <property type="match status" value="1"/>
</dbReference>
<dbReference type="FunFam" id="3.30.40.10:FF:000027">
    <property type="entry name" value="Pre-mRNA-processing factor 19, putative"/>
    <property type="match status" value="1"/>
</dbReference>
<evidence type="ECO:0000256" key="6">
    <source>
        <dbReference type="ARBA" id="ARBA00022679"/>
    </source>
</evidence>
<dbReference type="Gene3D" id="2.130.10.10">
    <property type="entry name" value="YVTN repeat-like/Quinoprotein amine dehydrogenase"/>
    <property type="match status" value="1"/>
</dbReference>
<evidence type="ECO:0000256" key="8">
    <source>
        <dbReference type="ARBA" id="ARBA00022737"/>
    </source>
</evidence>
<dbReference type="InterPro" id="IPR015943">
    <property type="entry name" value="WD40/YVTN_repeat-like_dom_sf"/>
</dbReference>
<keyword evidence="7 14" id="KW-0747">Spliceosome</keyword>
<sequence>MFCAISGKQPKIPVISPVSRCVFEKSLIEQYVEENGVDPISNTALNKEQLIEISQTPQQYALSNSVNSATLNANYSIPNLLSTLQNEWDALMLENFELRNHLDICKKELSATLYKCDAAIRVAARATQERDDLRHTLTQLTEAVGSEAAEPVKYPARKAPDIIQLPELLLEELVGESQSYVMKTKNQSKLKPKPVVSLNIEKMEQQNNSFDVSKVFTNRLINPADRVTVVLSESDVRLIIDDEFVLLKNLPTQLQIAYPIGEQRVVFVGEQVLGVYNSLTSEIQSFKNTVQGHIQSVQYSSNIAPNYFITLNDKHQIYYTSLDGSNVYQLTDGSPYFDATSYSRNLQLHKDGLLLAYQTNNTSIAIFSVQTPSEHPTILEVELTDSESDSIVNFRFAPNGYWLYVQSKFEFHVYDLRKEDVTLAMDKLKFDAPILTDFETDETGKGLYLHTTECSIKSYSYVKSKHCWVSGISYPIDLLTDHEVTYCEDTQGRYLRAFVYPSEKENGMLLCSVKIRIS</sequence>
<evidence type="ECO:0000256" key="3">
    <source>
        <dbReference type="ARBA" id="ARBA00006388"/>
    </source>
</evidence>
<comment type="catalytic activity">
    <reaction evidence="14">
        <text>S-ubiquitinyl-[E2 ubiquitin-conjugating enzyme]-L-cysteine + [acceptor protein]-L-lysine = [E2 ubiquitin-conjugating enzyme]-L-cysteine + N(6)-ubiquitinyl-[acceptor protein]-L-lysine.</text>
        <dbReference type="EC" id="2.3.2.27"/>
    </reaction>
</comment>
<dbReference type="OrthoDB" id="687049at2759"/>
<dbReference type="GO" id="GO:0070534">
    <property type="term" value="P:protein K63-linked ubiquitination"/>
    <property type="evidence" value="ECO:0007669"/>
    <property type="project" value="UniProtKB-UniRule"/>
</dbReference>
<proteinExistence type="inferred from homology"/>
<dbReference type="OMA" id="MIAYSNE"/>
<evidence type="ECO:0000256" key="4">
    <source>
        <dbReference type="ARBA" id="ARBA00022574"/>
    </source>
</evidence>
<dbReference type="GO" id="GO:0005737">
    <property type="term" value="C:cytoplasm"/>
    <property type="evidence" value="ECO:0007669"/>
    <property type="project" value="TreeGrafter"/>
</dbReference>
<dbReference type="GO" id="GO:0061630">
    <property type="term" value="F:ubiquitin protein ligase activity"/>
    <property type="evidence" value="ECO:0007669"/>
    <property type="project" value="UniProtKB-UniRule"/>
</dbReference>
<keyword evidence="8" id="KW-0677">Repeat</keyword>
<dbReference type="InterPro" id="IPR013083">
    <property type="entry name" value="Znf_RING/FYVE/PHD"/>
</dbReference>
<dbReference type="GO" id="GO:0071006">
    <property type="term" value="C:U2-type catalytic step 1 spliceosome"/>
    <property type="evidence" value="ECO:0007669"/>
    <property type="project" value="TreeGrafter"/>
</dbReference>
<evidence type="ECO:0000259" key="15">
    <source>
        <dbReference type="SMART" id="SM00504"/>
    </source>
</evidence>
<reference evidence="17" key="1">
    <citation type="journal article" date="2012" name="G3 (Bethesda)">
        <title>Pichia sorbitophila, an interspecies yeast hybrid reveals early steps of genome resolution following polyploidization.</title>
        <authorList>
            <person name="Leh Louis V."/>
            <person name="Despons L."/>
            <person name="Friedrich A."/>
            <person name="Martin T."/>
            <person name="Durrens P."/>
            <person name="Casaregola S."/>
            <person name="Neuveglise C."/>
            <person name="Fairhead C."/>
            <person name="Marck C."/>
            <person name="Cruz J.A."/>
            <person name="Straub M.L."/>
            <person name="Kugler V."/>
            <person name="Sacerdot C."/>
            <person name="Uzunov Z."/>
            <person name="Thierry A."/>
            <person name="Weiss S."/>
            <person name="Bleykasten C."/>
            <person name="De Montigny J."/>
            <person name="Jacques N."/>
            <person name="Jung P."/>
            <person name="Lemaire M."/>
            <person name="Mallet S."/>
            <person name="Morel G."/>
            <person name="Richard G.F."/>
            <person name="Sarkar A."/>
            <person name="Savel G."/>
            <person name="Schacherer J."/>
            <person name="Seret M.L."/>
            <person name="Talla E."/>
            <person name="Samson G."/>
            <person name="Jubin C."/>
            <person name="Poulain J."/>
            <person name="Vacherie B."/>
            <person name="Barbe V."/>
            <person name="Pelletier E."/>
            <person name="Sherman D.J."/>
            <person name="Westhof E."/>
            <person name="Weissenbach J."/>
            <person name="Baret P.V."/>
            <person name="Wincker P."/>
            <person name="Gaillardin C."/>
            <person name="Dujon B."/>
            <person name="Souciet J.L."/>
        </authorList>
    </citation>
    <scope>NUCLEOTIDE SEQUENCE [LARGE SCALE GENOMIC DNA]</scope>
    <source>
        <strain evidence="17">CBS 270.75 / DBVPG 7215 / KCTC 17166 / NRRL Y-17582</strain>
    </source>
</reference>
<keyword evidence="13 14" id="KW-0539">Nucleus</keyword>
<dbReference type="InterPro" id="IPR003613">
    <property type="entry name" value="Ubox_domain"/>
</dbReference>
<dbReference type="GO" id="GO:0000974">
    <property type="term" value="C:Prp19 complex"/>
    <property type="evidence" value="ECO:0007669"/>
    <property type="project" value="UniProtKB-UniRule"/>
</dbReference>
<dbReference type="GeneID" id="11470019"/>
<dbReference type="AlphaFoldDB" id="G8JXV2"/>
<dbReference type="InterPro" id="IPR055340">
    <property type="entry name" value="RING-Ubox_PRP19"/>
</dbReference>
<dbReference type="Pfam" id="PF08606">
    <property type="entry name" value="Prp19"/>
    <property type="match status" value="1"/>
</dbReference>
<evidence type="ECO:0000313" key="16">
    <source>
        <dbReference type="EMBL" id="AET41676.1"/>
    </source>
</evidence>
<feature type="domain" description="U-box" evidence="15">
    <location>
        <begin position="1"/>
        <end position="60"/>
    </location>
</feature>
<comment type="similarity">
    <text evidence="3 14">Belongs to the WD repeat PRP19 family.</text>
</comment>
<dbReference type="InParanoid" id="G8JXV2"/>
<dbReference type="SUPFAM" id="SSF101898">
    <property type="entry name" value="NHL repeat"/>
    <property type="match status" value="1"/>
</dbReference>